<dbReference type="PANTHER" id="PTHR13696:SF69">
    <property type="entry name" value="PLASMID PARTITIONING PROTEIN-RELATED"/>
    <property type="match status" value="1"/>
</dbReference>
<dbReference type="PIRSF" id="PIRSF009320">
    <property type="entry name" value="Nuc_binding_HP_1000"/>
    <property type="match status" value="1"/>
</dbReference>
<evidence type="ECO:0000256" key="1">
    <source>
        <dbReference type="ARBA" id="ARBA00060876"/>
    </source>
</evidence>
<dbReference type="FunFam" id="3.40.50.300:FF:000285">
    <property type="entry name" value="Sporulation initiation inhibitor Soj"/>
    <property type="match status" value="1"/>
</dbReference>
<dbReference type="InterPro" id="IPR027417">
    <property type="entry name" value="P-loop_NTPase"/>
</dbReference>
<dbReference type="InterPro" id="IPR050678">
    <property type="entry name" value="DNA_Partitioning_ATPase"/>
</dbReference>
<dbReference type="Proteomes" id="UP000321764">
    <property type="component" value="Unassembled WGS sequence"/>
</dbReference>
<dbReference type="SUPFAM" id="SSF52540">
    <property type="entry name" value="P-loop containing nucleoside triphosphate hydrolases"/>
    <property type="match status" value="1"/>
</dbReference>
<proteinExistence type="predicted"/>
<comment type="similarity">
    <text evidence="1">To B.subtilis soj.</text>
</comment>
<reference evidence="3 4" key="1">
    <citation type="submission" date="2019-07" db="EMBL/GenBank/DDBJ databases">
        <title>Reinekea sp. strain SSH23 genome sequencing and assembly.</title>
        <authorList>
            <person name="Kim I."/>
        </authorList>
    </citation>
    <scope>NUCLEOTIDE SEQUENCE [LARGE SCALE GENOMIC DNA]</scope>
    <source>
        <strain evidence="3 4">SSH23</strain>
    </source>
</reference>
<gene>
    <name evidence="3" type="ORF">FME95_01175</name>
</gene>
<protein>
    <submittedName>
        <fullName evidence="3">ParA family protein</fullName>
    </submittedName>
</protein>
<comment type="caution">
    <text evidence="3">The sequence shown here is derived from an EMBL/GenBank/DDBJ whole genome shotgun (WGS) entry which is preliminary data.</text>
</comment>
<dbReference type="InterPro" id="IPR025669">
    <property type="entry name" value="AAA_dom"/>
</dbReference>
<dbReference type="AlphaFoldDB" id="A0A5C8Z7D9"/>
<evidence type="ECO:0000313" key="3">
    <source>
        <dbReference type="EMBL" id="TXR53213.1"/>
    </source>
</evidence>
<keyword evidence="4" id="KW-1185">Reference proteome</keyword>
<name>A0A5C8Z7D9_9GAMM</name>
<evidence type="ECO:0000313" key="4">
    <source>
        <dbReference type="Proteomes" id="UP000321764"/>
    </source>
</evidence>
<dbReference type="PANTHER" id="PTHR13696">
    <property type="entry name" value="P-LOOP CONTAINING NUCLEOSIDE TRIPHOSPHATE HYDROLASE"/>
    <property type="match status" value="1"/>
</dbReference>
<dbReference type="OrthoDB" id="9815116at2"/>
<sequence length="257" mass="28321">MRIWSVANQKGGVGKTTSTVSIGALLAEQGYRVLLFDLDPQGSLTSYFGLDPDEVSPSAYDLFMHQGNIKADLVKPILVDTPVEGMKIIPASTALATLERNASKQDGRGLVVSKTLASLWDDFDFAIIDTPPLLGVLLINSLAACQKLLVPVQTEFLAIKGLERMVNTIQMVMKSQRREMDYMVIPTMFDRRTQASVKSLHTLREQHAGNIWQSAIPVDTKLRDASRLGKAISQLDPDSRSARAYTQLVKNLMETSN</sequence>
<accession>A0A5C8Z7D9</accession>
<dbReference type="Gene3D" id="3.40.50.300">
    <property type="entry name" value="P-loop containing nucleotide triphosphate hydrolases"/>
    <property type="match status" value="1"/>
</dbReference>
<feature type="domain" description="AAA" evidence="2">
    <location>
        <begin position="1"/>
        <end position="180"/>
    </location>
</feature>
<organism evidence="3 4">
    <name type="scientific">Reinekea thalattae</name>
    <dbReference type="NCBI Taxonomy" id="2593301"/>
    <lineage>
        <taxon>Bacteria</taxon>
        <taxon>Pseudomonadati</taxon>
        <taxon>Pseudomonadota</taxon>
        <taxon>Gammaproteobacteria</taxon>
        <taxon>Oceanospirillales</taxon>
        <taxon>Saccharospirillaceae</taxon>
        <taxon>Reinekea</taxon>
    </lineage>
</organism>
<dbReference type="RefSeq" id="WP_147712387.1">
    <property type="nucleotide sequence ID" value="NZ_VKAD01000001.1"/>
</dbReference>
<dbReference type="EMBL" id="VKAD01000001">
    <property type="protein sequence ID" value="TXR53213.1"/>
    <property type="molecule type" value="Genomic_DNA"/>
</dbReference>
<evidence type="ECO:0000259" key="2">
    <source>
        <dbReference type="Pfam" id="PF13614"/>
    </source>
</evidence>
<dbReference type="Pfam" id="PF13614">
    <property type="entry name" value="AAA_31"/>
    <property type="match status" value="1"/>
</dbReference>
<dbReference type="CDD" id="cd02042">
    <property type="entry name" value="ParAB_family"/>
    <property type="match status" value="1"/>
</dbReference>